<evidence type="ECO:0000256" key="4">
    <source>
        <dbReference type="ARBA" id="ARBA00022679"/>
    </source>
</evidence>
<feature type="domain" description="RING-type" evidence="13">
    <location>
        <begin position="18"/>
        <end position="67"/>
    </location>
</feature>
<name>A0AAD8NDQ8_TARER</name>
<dbReference type="InterPro" id="IPR045103">
    <property type="entry name" value="RNF5/RNF185-like"/>
</dbReference>
<dbReference type="InterPro" id="IPR018957">
    <property type="entry name" value="Znf_C3HC4_RING-type"/>
</dbReference>
<proteinExistence type="predicted"/>
<comment type="subcellular location">
    <subcellularLocation>
        <location evidence="2">Endomembrane system</location>
    </subcellularLocation>
    <subcellularLocation>
        <location evidence="11">Endoplasmic reticulum membrane</location>
        <topology evidence="11">Single-pass type IV membrane protein</topology>
    </subcellularLocation>
</comment>
<keyword evidence="11" id="KW-1133">Transmembrane helix</keyword>
<evidence type="ECO:0000256" key="8">
    <source>
        <dbReference type="ARBA" id="ARBA00022833"/>
    </source>
</evidence>
<dbReference type="PROSITE" id="PS50089">
    <property type="entry name" value="ZF_RING_2"/>
    <property type="match status" value="1"/>
</dbReference>
<gene>
    <name evidence="14" type="ORF">QVD17_32981</name>
</gene>
<keyword evidence="6 10" id="KW-0863">Zinc-finger</keyword>
<dbReference type="EC" id="2.3.2.27" evidence="11"/>
<dbReference type="PANTHER" id="PTHR12313">
    <property type="entry name" value="E3 UBIQUITIN-PROTEIN LIGASE RNF5-RELATED"/>
    <property type="match status" value="1"/>
</dbReference>
<sequence>MAKSIDESKNNVSDAFECNICLEGVHDPVVTLCGHLYCWPCIYKWIQYQETSSEAFENESAKCAVCKTEISEKDIVPLYGPSNINTNYVTEEKGNCHAGEVVPPRPPTPRYRGGRGATSHGGYRRLAPSPLALPSRDEMVMERLLVQSPMIGMIGEMVSGRILGDLGSPLFGTPNSYNVVTGRTRRERQRTVETDRSLSRMLSFFTCCMIFCLIMFS</sequence>
<comment type="catalytic activity">
    <reaction evidence="1 11">
        <text>S-ubiquitinyl-[E2 ubiquitin-conjugating enzyme]-L-cysteine + [acceptor protein]-L-lysine = [E2 ubiquitin-conjugating enzyme]-L-cysteine + N(6)-ubiquitinyl-[acceptor protein]-L-lysine.</text>
        <dbReference type="EC" id="2.3.2.27"/>
    </reaction>
</comment>
<evidence type="ECO:0000256" key="10">
    <source>
        <dbReference type="PROSITE-ProRule" id="PRU00175"/>
    </source>
</evidence>
<feature type="transmembrane region" description="Helical" evidence="11">
    <location>
        <begin position="198"/>
        <end position="216"/>
    </location>
</feature>
<accession>A0AAD8NDQ8</accession>
<evidence type="ECO:0000256" key="5">
    <source>
        <dbReference type="ARBA" id="ARBA00022723"/>
    </source>
</evidence>
<dbReference type="Gene3D" id="3.30.40.10">
    <property type="entry name" value="Zinc/RING finger domain, C3HC4 (zinc finger)"/>
    <property type="match status" value="1"/>
</dbReference>
<comment type="function">
    <text evidence="11">E3 ubiquitin-protein ligase.</text>
</comment>
<evidence type="ECO:0000256" key="11">
    <source>
        <dbReference type="RuleBase" id="RU369090"/>
    </source>
</evidence>
<dbReference type="EMBL" id="JAUHHV010000009">
    <property type="protein sequence ID" value="KAK1412035.1"/>
    <property type="molecule type" value="Genomic_DNA"/>
</dbReference>
<evidence type="ECO:0000256" key="1">
    <source>
        <dbReference type="ARBA" id="ARBA00000900"/>
    </source>
</evidence>
<feature type="region of interest" description="Disordered" evidence="12">
    <location>
        <begin position="96"/>
        <end position="120"/>
    </location>
</feature>
<evidence type="ECO:0000256" key="3">
    <source>
        <dbReference type="ARBA" id="ARBA00004906"/>
    </source>
</evidence>
<dbReference type="Proteomes" id="UP001229421">
    <property type="component" value="Unassembled WGS sequence"/>
</dbReference>
<keyword evidence="4 11" id="KW-0808">Transferase</keyword>
<comment type="pathway">
    <text evidence="3 11">Protein modification; protein ubiquitination.</text>
</comment>
<evidence type="ECO:0000256" key="12">
    <source>
        <dbReference type="SAM" id="MobiDB-lite"/>
    </source>
</evidence>
<comment type="domain">
    <text evidence="11">The RING-type zinc finger domain is responsible for E3 ligase activity.</text>
</comment>
<keyword evidence="7 11" id="KW-0833">Ubl conjugation pathway</keyword>
<keyword evidence="9 11" id="KW-0472">Membrane</keyword>
<dbReference type="AlphaFoldDB" id="A0AAD8NDQ8"/>
<keyword evidence="8 11" id="KW-0862">Zinc</keyword>
<evidence type="ECO:0000256" key="7">
    <source>
        <dbReference type="ARBA" id="ARBA00022786"/>
    </source>
</evidence>
<protein>
    <recommendedName>
        <fullName evidence="11">E3 ubiquitin-protein ligase RMA</fullName>
        <ecNumber evidence="11">2.3.2.27</ecNumber>
    </recommendedName>
    <alternativeName>
        <fullName evidence="11">Protein RING membrane-anchor</fullName>
    </alternativeName>
    <alternativeName>
        <fullName evidence="11">RING-type E3 ubiquitin transferase RMA</fullName>
    </alternativeName>
</protein>
<comment type="caution">
    <text evidence="14">The sequence shown here is derived from an EMBL/GenBank/DDBJ whole genome shotgun (WGS) entry which is preliminary data.</text>
</comment>
<dbReference type="InterPro" id="IPR013083">
    <property type="entry name" value="Znf_RING/FYVE/PHD"/>
</dbReference>
<keyword evidence="11" id="KW-0256">Endoplasmic reticulum</keyword>
<dbReference type="GO" id="GO:0005789">
    <property type="term" value="C:endoplasmic reticulum membrane"/>
    <property type="evidence" value="ECO:0007669"/>
    <property type="project" value="UniProtKB-SubCell"/>
</dbReference>
<evidence type="ECO:0000256" key="2">
    <source>
        <dbReference type="ARBA" id="ARBA00004308"/>
    </source>
</evidence>
<keyword evidence="15" id="KW-1185">Reference proteome</keyword>
<evidence type="ECO:0000313" key="15">
    <source>
        <dbReference type="Proteomes" id="UP001229421"/>
    </source>
</evidence>
<dbReference type="GO" id="GO:0006511">
    <property type="term" value="P:ubiquitin-dependent protein catabolic process"/>
    <property type="evidence" value="ECO:0007669"/>
    <property type="project" value="UniProtKB-UniRule"/>
</dbReference>
<evidence type="ECO:0000313" key="14">
    <source>
        <dbReference type="EMBL" id="KAK1412035.1"/>
    </source>
</evidence>
<keyword evidence="5 11" id="KW-0479">Metal-binding</keyword>
<evidence type="ECO:0000259" key="13">
    <source>
        <dbReference type="PROSITE" id="PS50089"/>
    </source>
</evidence>
<organism evidence="14 15">
    <name type="scientific">Tagetes erecta</name>
    <name type="common">African marigold</name>
    <dbReference type="NCBI Taxonomy" id="13708"/>
    <lineage>
        <taxon>Eukaryota</taxon>
        <taxon>Viridiplantae</taxon>
        <taxon>Streptophyta</taxon>
        <taxon>Embryophyta</taxon>
        <taxon>Tracheophyta</taxon>
        <taxon>Spermatophyta</taxon>
        <taxon>Magnoliopsida</taxon>
        <taxon>eudicotyledons</taxon>
        <taxon>Gunneridae</taxon>
        <taxon>Pentapetalae</taxon>
        <taxon>asterids</taxon>
        <taxon>campanulids</taxon>
        <taxon>Asterales</taxon>
        <taxon>Asteraceae</taxon>
        <taxon>Asteroideae</taxon>
        <taxon>Heliantheae alliance</taxon>
        <taxon>Tageteae</taxon>
        <taxon>Tagetes</taxon>
    </lineage>
</organism>
<dbReference type="GO" id="GO:0008270">
    <property type="term" value="F:zinc ion binding"/>
    <property type="evidence" value="ECO:0007669"/>
    <property type="project" value="UniProtKB-KW"/>
</dbReference>
<evidence type="ECO:0000256" key="9">
    <source>
        <dbReference type="ARBA" id="ARBA00023136"/>
    </source>
</evidence>
<dbReference type="Pfam" id="PF00097">
    <property type="entry name" value="zf-C3HC4"/>
    <property type="match status" value="1"/>
</dbReference>
<reference evidence="14" key="1">
    <citation type="journal article" date="2023" name="bioRxiv">
        <title>Improved chromosome-level genome assembly for marigold (Tagetes erecta).</title>
        <authorList>
            <person name="Jiang F."/>
            <person name="Yuan L."/>
            <person name="Wang S."/>
            <person name="Wang H."/>
            <person name="Xu D."/>
            <person name="Wang A."/>
            <person name="Fan W."/>
        </authorList>
    </citation>
    <scope>NUCLEOTIDE SEQUENCE</scope>
    <source>
        <strain evidence="14">WSJ</strain>
        <tissue evidence="14">Leaf</tissue>
    </source>
</reference>
<dbReference type="GO" id="GO:0061630">
    <property type="term" value="F:ubiquitin protein ligase activity"/>
    <property type="evidence" value="ECO:0007669"/>
    <property type="project" value="UniProtKB-UniRule"/>
</dbReference>
<keyword evidence="11" id="KW-0812">Transmembrane</keyword>
<dbReference type="SMART" id="SM00184">
    <property type="entry name" value="RING"/>
    <property type="match status" value="1"/>
</dbReference>
<dbReference type="SUPFAM" id="SSF57850">
    <property type="entry name" value="RING/U-box"/>
    <property type="match status" value="1"/>
</dbReference>
<dbReference type="InterPro" id="IPR001841">
    <property type="entry name" value="Znf_RING"/>
</dbReference>
<dbReference type="InterPro" id="IPR017907">
    <property type="entry name" value="Znf_RING_CS"/>
</dbReference>
<dbReference type="PROSITE" id="PS00518">
    <property type="entry name" value="ZF_RING_1"/>
    <property type="match status" value="1"/>
</dbReference>
<evidence type="ECO:0000256" key="6">
    <source>
        <dbReference type="ARBA" id="ARBA00022771"/>
    </source>
</evidence>